<keyword evidence="2" id="KW-0472">Membrane</keyword>
<protein>
    <submittedName>
        <fullName evidence="3">Uncharacterized protein</fullName>
    </submittedName>
</protein>
<organism evidence="3 4">
    <name type="scientific">Nocardiopsis exhalans</name>
    <dbReference type="NCBI Taxonomy" id="163604"/>
    <lineage>
        <taxon>Bacteria</taxon>
        <taxon>Bacillati</taxon>
        <taxon>Actinomycetota</taxon>
        <taxon>Actinomycetes</taxon>
        <taxon>Streptosporangiales</taxon>
        <taxon>Nocardiopsidaceae</taxon>
        <taxon>Nocardiopsis</taxon>
    </lineage>
</organism>
<feature type="region of interest" description="Disordered" evidence="1">
    <location>
        <begin position="31"/>
        <end position="51"/>
    </location>
</feature>
<feature type="transmembrane region" description="Helical" evidence="2">
    <location>
        <begin position="6"/>
        <end position="26"/>
    </location>
</feature>
<evidence type="ECO:0000313" key="3">
    <source>
        <dbReference type="EMBL" id="USY18849.1"/>
    </source>
</evidence>
<keyword evidence="2" id="KW-1133">Transmembrane helix</keyword>
<reference evidence="3" key="1">
    <citation type="submission" date="2022-06" db="EMBL/GenBank/DDBJ databases">
        <authorList>
            <person name="Ping M."/>
        </authorList>
    </citation>
    <scope>NUCLEOTIDE SEQUENCE</scope>
    <source>
        <strain evidence="3">JCM11759T</strain>
    </source>
</reference>
<sequence length="51" mass="5706">MVLGPLAYLLVAGVVLAWGYGLYRLVRRQVRRERDPDDPDDPGPGGPLNDW</sequence>
<keyword evidence="2" id="KW-0812">Transmembrane</keyword>
<evidence type="ECO:0000313" key="4">
    <source>
        <dbReference type="Proteomes" id="UP001055940"/>
    </source>
</evidence>
<dbReference type="RefSeq" id="WP_254418161.1">
    <property type="nucleotide sequence ID" value="NZ_BAAAJB010000016.1"/>
</dbReference>
<accession>A0ABY5D6G7</accession>
<evidence type="ECO:0000256" key="2">
    <source>
        <dbReference type="SAM" id="Phobius"/>
    </source>
</evidence>
<proteinExistence type="predicted"/>
<name>A0ABY5D6G7_9ACTN</name>
<dbReference type="Proteomes" id="UP001055940">
    <property type="component" value="Chromosome"/>
</dbReference>
<gene>
    <name evidence="3" type="ORF">NE857_26785</name>
</gene>
<dbReference type="EMBL" id="CP099837">
    <property type="protein sequence ID" value="USY18849.1"/>
    <property type="molecule type" value="Genomic_DNA"/>
</dbReference>
<keyword evidence="4" id="KW-1185">Reference proteome</keyword>
<evidence type="ECO:0000256" key="1">
    <source>
        <dbReference type="SAM" id="MobiDB-lite"/>
    </source>
</evidence>